<comment type="similarity">
    <text evidence="10">Belongs to the glycosyltransferase 28 family. MurG subfamily.</text>
</comment>
<sequence>MNARAPLVLISAGGTGGHLFPAEALAHVLRRLGLRVVLVTDERVGALAERFPAEEVVSVPSATPSRRSVLGMVEAAGQLWRGVLASRALIKRLEPAIVVGFGGYPTVPPLFAAWSLGTKRAIHEQNGVVGRANRFLASRVDMIATGFPEVRGLPRGVRAAIVHTGNPVRQAVIEAAKTLYPAAHKGAKLRLLVFGGSQGAKVMSDVVPEAVAKLPPEYLERLVVTQQAREEDMARVLSTYRAIEAQAEVRPFFADLPQRIADAHLVVARSGASTVAELAAIGRPSILVPLPGALDQDQAANARTLHDVGAALMLPQTDFTPERLCAELVARFENPERLTEAALKAKAAGAVDAAERLAAAILGLAGIDPARYASQATA</sequence>
<feature type="binding site" evidence="10">
    <location>
        <position position="169"/>
    </location>
    <ligand>
        <name>UDP-N-acetyl-alpha-D-glucosamine</name>
        <dbReference type="ChEBI" id="CHEBI:57705"/>
    </ligand>
</feature>
<keyword evidence="14" id="KW-1185">Reference proteome</keyword>
<dbReference type="GO" id="GO:0050511">
    <property type="term" value="F:undecaprenyldiphospho-muramoylpentapeptide beta-N-acetylglucosaminyltransferase activity"/>
    <property type="evidence" value="ECO:0007669"/>
    <property type="project" value="UniProtKB-UniRule"/>
</dbReference>
<comment type="caution">
    <text evidence="13">The sequence shown here is derived from an EMBL/GenBank/DDBJ whole genome shotgun (WGS) entry which is preliminary data.</text>
</comment>
<evidence type="ECO:0000256" key="10">
    <source>
        <dbReference type="HAMAP-Rule" id="MF_00033"/>
    </source>
</evidence>
<keyword evidence="7 10" id="KW-0472">Membrane</keyword>
<comment type="catalytic activity">
    <reaction evidence="10">
        <text>di-trans,octa-cis-undecaprenyl diphospho-N-acetyl-alpha-D-muramoyl-L-alanyl-D-glutamyl-meso-2,6-diaminopimeloyl-D-alanyl-D-alanine + UDP-N-acetyl-alpha-D-glucosamine = di-trans,octa-cis-undecaprenyl diphospho-[N-acetyl-alpha-D-glucosaminyl-(1-&gt;4)]-N-acetyl-alpha-D-muramoyl-L-alanyl-D-glutamyl-meso-2,6-diaminopimeloyl-D-alanyl-D-alanine + UDP + H(+)</text>
        <dbReference type="Rhea" id="RHEA:31227"/>
        <dbReference type="ChEBI" id="CHEBI:15378"/>
        <dbReference type="ChEBI" id="CHEBI:57705"/>
        <dbReference type="ChEBI" id="CHEBI:58223"/>
        <dbReference type="ChEBI" id="CHEBI:61387"/>
        <dbReference type="ChEBI" id="CHEBI:61388"/>
        <dbReference type="EC" id="2.4.1.227"/>
    </reaction>
</comment>
<feature type="binding site" evidence="10">
    <location>
        <position position="298"/>
    </location>
    <ligand>
        <name>UDP-N-acetyl-alpha-D-glucosamine</name>
        <dbReference type="ChEBI" id="CHEBI:57705"/>
    </ligand>
</feature>
<evidence type="ECO:0000259" key="12">
    <source>
        <dbReference type="Pfam" id="PF04101"/>
    </source>
</evidence>
<reference evidence="13 14" key="1">
    <citation type="journal article" date="2014" name="Int. J. Syst. Evol. Microbiol.">
        <title>Complete genome sequence of Corynebacterium casei LMG S-19264T (=DSM 44701T), isolated from a smear-ripened cheese.</title>
        <authorList>
            <consortium name="US DOE Joint Genome Institute (JGI-PGF)"/>
            <person name="Walter F."/>
            <person name="Albersmeier A."/>
            <person name="Kalinowski J."/>
            <person name="Ruckert C."/>
        </authorList>
    </citation>
    <scope>NUCLEOTIDE SEQUENCE [LARGE SCALE GENOMIC DNA]</scope>
    <source>
        <strain evidence="13 14">CGMCC 1.9161</strain>
    </source>
</reference>
<dbReference type="EMBL" id="BMMF01000011">
    <property type="protein sequence ID" value="GGK45344.1"/>
    <property type="molecule type" value="Genomic_DNA"/>
</dbReference>
<evidence type="ECO:0000256" key="9">
    <source>
        <dbReference type="ARBA" id="ARBA00023316"/>
    </source>
</evidence>
<evidence type="ECO:0000256" key="7">
    <source>
        <dbReference type="ARBA" id="ARBA00023136"/>
    </source>
</evidence>
<keyword evidence="9 10" id="KW-0961">Cell wall biogenesis/degradation</keyword>
<dbReference type="PANTHER" id="PTHR21015:SF22">
    <property type="entry name" value="GLYCOSYLTRANSFERASE"/>
    <property type="match status" value="1"/>
</dbReference>
<name>A0A917QD40_9HYPH</name>
<comment type="caution">
    <text evidence="10">Lacks conserved residue(s) required for the propagation of feature annotation.</text>
</comment>
<dbReference type="EC" id="2.4.1.227" evidence="10"/>
<feature type="domain" description="Glycosyltransferase family 28 N-terminal" evidence="11">
    <location>
        <begin position="8"/>
        <end position="144"/>
    </location>
</feature>
<keyword evidence="6 10" id="KW-0573">Peptidoglycan synthesis</keyword>
<evidence type="ECO:0000256" key="1">
    <source>
        <dbReference type="ARBA" id="ARBA00022475"/>
    </source>
</evidence>
<accession>A0A917QD40</accession>
<protein>
    <recommendedName>
        <fullName evidence="10">UDP-N-acetylglucosamine--N-acetylmuramyl-(pentapeptide) pyrophosphoryl-undecaprenol N-acetylglucosamine transferase</fullName>
        <ecNumber evidence="10">2.4.1.227</ecNumber>
    </recommendedName>
    <alternativeName>
        <fullName evidence="10">Undecaprenyl-PP-MurNAc-pentapeptide-UDPGlcNAc GlcNAc transferase</fullName>
    </alternativeName>
</protein>
<comment type="pathway">
    <text evidence="10">Cell wall biogenesis; peptidoglycan biosynthesis.</text>
</comment>
<dbReference type="Proteomes" id="UP000600449">
    <property type="component" value="Unassembled WGS sequence"/>
</dbReference>
<dbReference type="GO" id="GO:0051301">
    <property type="term" value="P:cell division"/>
    <property type="evidence" value="ECO:0007669"/>
    <property type="project" value="UniProtKB-KW"/>
</dbReference>
<dbReference type="HAMAP" id="MF_00033">
    <property type="entry name" value="MurG"/>
    <property type="match status" value="1"/>
</dbReference>
<dbReference type="InterPro" id="IPR004276">
    <property type="entry name" value="GlycoTrans_28_N"/>
</dbReference>
<evidence type="ECO:0000256" key="3">
    <source>
        <dbReference type="ARBA" id="ARBA00022676"/>
    </source>
</evidence>
<feature type="binding site" evidence="10">
    <location>
        <position position="197"/>
    </location>
    <ligand>
        <name>UDP-N-acetyl-alpha-D-glucosamine</name>
        <dbReference type="ChEBI" id="CHEBI:57705"/>
    </ligand>
</feature>
<organism evidence="13 14">
    <name type="scientific">Salinarimonas ramus</name>
    <dbReference type="NCBI Taxonomy" id="690164"/>
    <lineage>
        <taxon>Bacteria</taxon>
        <taxon>Pseudomonadati</taxon>
        <taxon>Pseudomonadota</taxon>
        <taxon>Alphaproteobacteria</taxon>
        <taxon>Hyphomicrobiales</taxon>
        <taxon>Salinarimonadaceae</taxon>
        <taxon>Salinarimonas</taxon>
    </lineage>
</organism>
<evidence type="ECO:0000313" key="14">
    <source>
        <dbReference type="Proteomes" id="UP000600449"/>
    </source>
</evidence>
<dbReference type="GO" id="GO:0009252">
    <property type="term" value="P:peptidoglycan biosynthetic process"/>
    <property type="evidence" value="ECO:0007669"/>
    <property type="project" value="UniProtKB-UniRule"/>
</dbReference>
<dbReference type="Gene3D" id="3.40.50.2000">
    <property type="entry name" value="Glycogen Phosphorylase B"/>
    <property type="match status" value="2"/>
</dbReference>
<feature type="domain" description="Glycosyl transferase family 28 C-terminal" evidence="12">
    <location>
        <begin position="191"/>
        <end position="357"/>
    </location>
</feature>
<dbReference type="RefSeq" id="WP_188914616.1">
    <property type="nucleotide sequence ID" value="NZ_BMMF01000011.1"/>
</dbReference>
<dbReference type="GO" id="GO:0008360">
    <property type="term" value="P:regulation of cell shape"/>
    <property type="evidence" value="ECO:0007669"/>
    <property type="project" value="UniProtKB-KW"/>
</dbReference>
<proteinExistence type="inferred from homology"/>
<dbReference type="CDD" id="cd03785">
    <property type="entry name" value="GT28_MurG"/>
    <property type="match status" value="1"/>
</dbReference>
<comment type="subcellular location">
    <subcellularLocation>
        <location evidence="10">Cell membrane</location>
        <topology evidence="10">Peripheral membrane protein</topology>
        <orientation evidence="10">Cytoplasmic side</orientation>
    </subcellularLocation>
</comment>
<keyword evidence="4 10" id="KW-0808">Transferase</keyword>
<gene>
    <name evidence="10 13" type="primary">murG</name>
    <name evidence="13" type="ORF">GCM10011322_35700</name>
</gene>
<feature type="binding site" evidence="10">
    <location>
        <position position="126"/>
    </location>
    <ligand>
        <name>UDP-N-acetyl-alpha-D-glucosamine</name>
        <dbReference type="ChEBI" id="CHEBI:57705"/>
    </ligand>
</feature>
<evidence type="ECO:0000256" key="4">
    <source>
        <dbReference type="ARBA" id="ARBA00022679"/>
    </source>
</evidence>
<evidence type="ECO:0000256" key="6">
    <source>
        <dbReference type="ARBA" id="ARBA00022984"/>
    </source>
</evidence>
<keyword evidence="2 10" id="KW-0132">Cell division</keyword>
<keyword evidence="8 10" id="KW-0131">Cell cycle</keyword>
<dbReference type="InterPro" id="IPR007235">
    <property type="entry name" value="Glyco_trans_28_C"/>
</dbReference>
<dbReference type="SUPFAM" id="SSF53756">
    <property type="entry name" value="UDP-Glycosyltransferase/glycogen phosphorylase"/>
    <property type="match status" value="1"/>
</dbReference>
<evidence type="ECO:0000256" key="8">
    <source>
        <dbReference type="ARBA" id="ARBA00023306"/>
    </source>
</evidence>
<dbReference type="NCBIfam" id="TIGR01133">
    <property type="entry name" value="murG"/>
    <property type="match status" value="1"/>
</dbReference>
<dbReference type="PANTHER" id="PTHR21015">
    <property type="entry name" value="UDP-N-ACETYLGLUCOSAMINE--N-ACETYLMURAMYL-(PENTAPEPTIDE) PYROPHOSPHORYL-UNDECAPRENOL N-ACETYLGLUCOSAMINE TRANSFERASE 1"/>
    <property type="match status" value="1"/>
</dbReference>
<keyword evidence="3 10" id="KW-0328">Glycosyltransferase</keyword>
<comment type="function">
    <text evidence="10">Cell wall formation. Catalyzes the transfer of a GlcNAc subunit on undecaprenyl-pyrophosphoryl-MurNAc-pentapeptide (lipid intermediate I) to form undecaprenyl-pyrophosphoryl-MurNAc-(pentapeptide)GlcNAc (lipid intermediate II).</text>
</comment>
<keyword evidence="5 10" id="KW-0133">Cell shape</keyword>
<dbReference type="Pfam" id="PF04101">
    <property type="entry name" value="Glyco_tran_28_C"/>
    <property type="match status" value="1"/>
</dbReference>
<dbReference type="Pfam" id="PF03033">
    <property type="entry name" value="Glyco_transf_28"/>
    <property type="match status" value="1"/>
</dbReference>
<dbReference type="GO" id="GO:0071555">
    <property type="term" value="P:cell wall organization"/>
    <property type="evidence" value="ECO:0007669"/>
    <property type="project" value="UniProtKB-KW"/>
</dbReference>
<evidence type="ECO:0000259" key="11">
    <source>
        <dbReference type="Pfam" id="PF03033"/>
    </source>
</evidence>
<dbReference type="InterPro" id="IPR006009">
    <property type="entry name" value="GlcNAc_MurG"/>
</dbReference>
<dbReference type="GO" id="GO:0005975">
    <property type="term" value="P:carbohydrate metabolic process"/>
    <property type="evidence" value="ECO:0007669"/>
    <property type="project" value="InterPro"/>
</dbReference>
<evidence type="ECO:0000256" key="2">
    <source>
        <dbReference type="ARBA" id="ARBA00022618"/>
    </source>
</evidence>
<keyword evidence="1 10" id="KW-1003">Cell membrane</keyword>
<dbReference type="AlphaFoldDB" id="A0A917QD40"/>
<feature type="binding site" evidence="10">
    <location>
        <begin position="15"/>
        <end position="17"/>
    </location>
    <ligand>
        <name>UDP-N-acetyl-alpha-D-glucosamine</name>
        <dbReference type="ChEBI" id="CHEBI:57705"/>
    </ligand>
</feature>
<evidence type="ECO:0000256" key="5">
    <source>
        <dbReference type="ARBA" id="ARBA00022960"/>
    </source>
</evidence>
<dbReference type="GO" id="GO:0005886">
    <property type="term" value="C:plasma membrane"/>
    <property type="evidence" value="ECO:0007669"/>
    <property type="project" value="UniProtKB-SubCell"/>
</dbReference>
<evidence type="ECO:0000313" key="13">
    <source>
        <dbReference type="EMBL" id="GGK45344.1"/>
    </source>
</evidence>